<name>A0A2T3J6X8_9GAMM</name>
<dbReference type="AlphaFoldDB" id="A0A2T3J6X8"/>
<proteinExistence type="predicted"/>
<evidence type="ECO:0000313" key="1">
    <source>
        <dbReference type="EMBL" id="PSU44261.1"/>
    </source>
</evidence>
<dbReference type="RefSeq" id="WP_107246059.1">
    <property type="nucleotide sequence ID" value="NZ_PYMJ01000051.1"/>
</dbReference>
<organism evidence="1 2">
    <name type="scientific">Photobacterium frigidiphilum</name>
    <dbReference type="NCBI Taxonomy" id="264736"/>
    <lineage>
        <taxon>Bacteria</taxon>
        <taxon>Pseudomonadati</taxon>
        <taxon>Pseudomonadota</taxon>
        <taxon>Gammaproteobacteria</taxon>
        <taxon>Vibrionales</taxon>
        <taxon>Vibrionaceae</taxon>
        <taxon>Photobacterium</taxon>
    </lineage>
</organism>
<dbReference type="EMBL" id="PYMJ01000051">
    <property type="protein sequence ID" value="PSU44261.1"/>
    <property type="molecule type" value="Genomic_DNA"/>
</dbReference>
<comment type="caution">
    <text evidence="1">The sequence shown here is derived from an EMBL/GenBank/DDBJ whole genome shotgun (WGS) entry which is preliminary data.</text>
</comment>
<accession>A0A2T3J6X8</accession>
<sequence length="87" mass="10377">MSIVFHRIKEGEFKRMVEAGAIDEFVVQESKHITGKFHLLGIKPAERIGYTVRHGRVDELRTWRVDILAQLLKEWHVRSFKVQHYYD</sequence>
<evidence type="ECO:0000313" key="2">
    <source>
        <dbReference type="Proteomes" id="UP000240987"/>
    </source>
</evidence>
<gene>
    <name evidence="1" type="ORF">C9J12_27305</name>
</gene>
<dbReference type="OrthoDB" id="6293430at2"/>
<protein>
    <submittedName>
        <fullName evidence="1">Uncharacterized protein</fullName>
    </submittedName>
</protein>
<dbReference type="Proteomes" id="UP000240987">
    <property type="component" value="Unassembled WGS sequence"/>
</dbReference>
<reference evidence="1 2" key="1">
    <citation type="submission" date="2018-01" db="EMBL/GenBank/DDBJ databases">
        <title>Whole genome sequencing of Histamine producing bacteria.</title>
        <authorList>
            <person name="Butler K."/>
        </authorList>
    </citation>
    <scope>NUCLEOTIDE SEQUENCE [LARGE SCALE GENOMIC DNA]</scope>
    <source>
        <strain evidence="1 2">JCM 12947</strain>
    </source>
</reference>
<keyword evidence="2" id="KW-1185">Reference proteome</keyword>